<name>A0A152C1R3_ECOLX</name>
<protein>
    <submittedName>
        <fullName evidence="1">Uncharacterized protein</fullName>
    </submittedName>
</protein>
<gene>
    <name evidence="1" type="ORF">DIV22_11180</name>
</gene>
<organism evidence="1 2">
    <name type="scientific">Escherichia coli</name>
    <dbReference type="NCBI Taxonomy" id="562"/>
    <lineage>
        <taxon>Bacteria</taxon>
        <taxon>Pseudomonadati</taxon>
        <taxon>Pseudomonadota</taxon>
        <taxon>Gammaproteobacteria</taxon>
        <taxon>Enterobacterales</taxon>
        <taxon>Enterobacteriaceae</taxon>
        <taxon>Escherichia</taxon>
    </lineage>
</organism>
<evidence type="ECO:0000313" key="2">
    <source>
        <dbReference type="Proteomes" id="UP000248865"/>
    </source>
</evidence>
<comment type="caution">
    <text evidence="1">The sequence shown here is derived from an EMBL/GenBank/DDBJ whole genome shotgun (WGS) entry which is preliminary data.</text>
</comment>
<proteinExistence type="predicted"/>
<accession>A0A152C1R3</accession>
<reference evidence="1 2" key="1">
    <citation type="submission" date="2018-05" db="EMBL/GenBank/DDBJ databases">
        <title>Genomic sequencing of EHEC O26 New European Clone.</title>
        <authorList>
            <person name="Karnisova L."/>
            <person name="Nunvar J."/>
            <person name="Marejkova M."/>
            <person name="Mellmann A."/>
            <person name="Drevinek P."/>
            <person name="Blahova K."/>
            <person name="Bielaszewska M."/>
        </authorList>
    </citation>
    <scope>NUCLEOTIDE SEQUENCE [LARGE SCALE GENOMIC DNA]</scope>
    <source>
        <strain evidence="1 2">14-391</strain>
    </source>
</reference>
<evidence type="ECO:0000313" key="1">
    <source>
        <dbReference type="EMBL" id="PZZ69310.1"/>
    </source>
</evidence>
<dbReference type="AlphaFoldDB" id="A0A152C1R3"/>
<dbReference type="EMBL" id="QFSS01000044">
    <property type="protein sequence ID" value="PZZ69310.1"/>
    <property type="molecule type" value="Genomic_DNA"/>
</dbReference>
<sequence>MTLRPYLCFEQDITVFVKERTAKQIEEIQDPGLKCSALSFFYFTLGDIERGKYYAEEMLRYLPTDTVAWRNYNLGLFWCSGAVEALNVAKRGFDATSSPILACDAYYYSSSVADFSCFLEMREFLLRTEMYEKFIEQDRESDMLRSLEYANIASRYNKEDVIKNISALMYEKLDLVQKLNSAVRLLDVTEDGEDPELIFEMYVNNADAATCAAMNVELISARVRSGLTDWSVGGVYVAHNKEDMLQCQ</sequence>
<dbReference type="Proteomes" id="UP000248865">
    <property type="component" value="Unassembled WGS sequence"/>
</dbReference>